<feature type="domain" description="VTT" evidence="8">
    <location>
        <begin position="44"/>
        <end position="167"/>
    </location>
</feature>
<dbReference type="RefSeq" id="WP_173317259.1">
    <property type="nucleotide sequence ID" value="NZ_BAAAUE010000022.1"/>
</dbReference>
<evidence type="ECO:0000256" key="6">
    <source>
        <dbReference type="ARBA" id="ARBA00023136"/>
    </source>
</evidence>
<keyword evidence="10" id="KW-1185">Reference proteome</keyword>
<evidence type="ECO:0000256" key="4">
    <source>
        <dbReference type="ARBA" id="ARBA00022692"/>
    </source>
</evidence>
<keyword evidence="3 7" id="KW-1003">Cell membrane</keyword>
<protein>
    <submittedName>
        <fullName evidence="9">Membrane protein</fullName>
    </submittedName>
</protein>
<feature type="transmembrane region" description="Helical" evidence="7">
    <location>
        <begin position="21"/>
        <end position="43"/>
    </location>
</feature>
<evidence type="ECO:0000256" key="1">
    <source>
        <dbReference type="ARBA" id="ARBA00004651"/>
    </source>
</evidence>
<dbReference type="EMBL" id="BLWC01000001">
    <property type="protein sequence ID" value="GFN01155.1"/>
    <property type="molecule type" value="Genomic_DNA"/>
</dbReference>
<sequence>MSWLSDLLNDLLAAVSEMSPVARLALASAFAFAESGLGAGMVVPGEVAVLALSAGTEGTRPLLALFLVVTISSSAGDHIGYFLGIRYGQRMRETRLVRRIGQHHWDRAQELCHRYGASAVFLTRLLPVVRTLTPATAGVGSVRYLRFLPASLAGAAMWSALYVSAGTLVSASLREAESLLSTILWALLGVAAALSLAAVWWRRRHRRRSS</sequence>
<comment type="similarity">
    <text evidence="2 7">Belongs to the DedA family.</text>
</comment>
<keyword evidence="4 7" id="KW-0812">Transmembrane</keyword>
<evidence type="ECO:0000259" key="8">
    <source>
        <dbReference type="Pfam" id="PF09335"/>
    </source>
</evidence>
<evidence type="ECO:0000313" key="9">
    <source>
        <dbReference type="EMBL" id="GFN01155.1"/>
    </source>
</evidence>
<proteinExistence type="inferred from homology"/>
<dbReference type="Pfam" id="PF09335">
    <property type="entry name" value="VTT_dom"/>
    <property type="match status" value="1"/>
</dbReference>
<evidence type="ECO:0000313" key="10">
    <source>
        <dbReference type="Proteomes" id="UP000498980"/>
    </source>
</evidence>
<evidence type="ECO:0000256" key="2">
    <source>
        <dbReference type="ARBA" id="ARBA00010792"/>
    </source>
</evidence>
<keyword evidence="6 7" id="KW-0472">Membrane</keyword>
<dbReference type="PANTHER" id="PTHR30353:SF0">
    <property type="entry name" value="TRANSMEMBRANE PROTEIN"/>
    <property type="match status" value="1"/>
</dbReference>
<reference evidence="9 10" key="1">
    <citation type="submission" date="2020-05" db="EMBL/GenBank/DDBJ databases">
        <title>Whole genome shotgun sequence of Streptomyces fulvorobeus NBRC 15897.</title>
        <authorList>
            <person name="Komaki H."/>
            <person name="Tamura T."/>
        </authorList>
    </citation>
    <scope>NUCLEOTIDE SEQUENCE [LARGE SCALE GENOMIC DNA]</scope>
    <source>
        <strain evidence="9 10">NBRC 15897</strain>
    </source>
</reference>
<feature type="transmembrane region" description="Helical" evidence="7">
    <location>
        <begin position="152"/>
        <end position="173"/>
    </location>
</feature>
<gene>
    <name evidence="9" type="primary">dedA</name>
    <name evidence="9" type="ORF">Sfulv_59650</name>
</gene>
<keyword evidence="5 7" id="KW-1133">Transmembrane helix</keyword>
<dbReference type="GO" id="GO:0005886">
    <property type="term" value="C:plasma membrane"/>
    <property type="evidence" value="ECO:0007669"/>
    <property type="project" value="UniProtKB-SubCell"/>
</dbReference>
<feature type="transmembrane region" description="Helical" evidence="7">
    <location>
        <begin position="179"/>
        <end position="201"/>
    </location>
</feature>
<evidence type="ECO:0000256" key="5">
    <source>
        <dbReference type="ARBA" id="ARBA00022989"/>
    </source>
</evidence>
<evidence type="ECO:0000256" key="3">
    <source>
        <dbReference type="ARBA" id="ARBA00022475"/>
    </source>
</evidence>
<comment type="caution">
    <text evidence="9">The sequence shown here is derived from an EMBL/GenBank/DDBJ whole genome shotgun (WGS) entry which is preliminary data.</text>
</comment>
<dbReference type="AlphaFoldDB" id="A0A7J0CH96"/>
<feature type="transmembrane region" description="Helical" evidence="7">
    <location>
        <begin position="63"/>
        <end position="85"/>
    </location>
</feature>
<dbReference type="InterPro" id="IPR032816">
    <property type="entry name" value="VTT_dom"/>
</dbReference>
<evidence type="ECO:0000256" key="7">
    <source>
        <dbReference type="RuleBase" id="RU367016"/>
    </source>
</evidence>
<accession>A0A7J0CH96</accession>
<organism evidence="9 10">
    <name type="scientific">Streptomyces fulvorobeus</name>
    <dbReference type="NCBI Taxonomy" id="284028"/>
    <lineage>
        <taxon>Bacteria</taxon>
        <taxon>Bacillati</taxon>
        <taxon>Actinomycetota</taxon>
        <taxon>Actinomycetes</taxon>
        <taxon>Kitasatosporales</taxon>
        <taxon>Streptomycetaceae</taxon>
        <taxon>Streptomyces</taxon>
    </lineage>
</organism>
<dbReference type="PANTHER" id="PTHR30353">
    <property type="entry name" value="INNER MEMBRANE PROTEIN DEDA-RELATED"/>
    <property type="match status" value="1"/>
</dbReference>
<dbReference type="Proteomes" id="UP000498980">
    <property type="component" value="Unassembled WGS sequence"/>
</dbReference>
<comment type="subcellular location">
    <subcellularLocation>
        <location evidence="1 7">Cell membrane</location>
        <topology evidence="1 7">Multi-pass membrane protein</topology>
    </subcellularLocation>
</comment>
<name>A0A7J0CH96_9ACTN</name>
<dbReference type="InterPro" id="IPR032818">
    <property type="entry name" value="DedA-like"/>
</dbReference>